<keyword evidence="4" id="KW-1185">Reference proteome</keyword>
<protein>
    <submittedName>
        <fullName evidence="3">Uncharacterized protein</fullName>
    </submittedName>
</protein>
<organism evidence="3 4">
    <name type="scientific">Pieris brassicae</name>
    <name type="common">White butterfly</name>
    <name type="synonym">Large white butterfly</name>
    <dbReference type="NCBI Taxonomy" id="7116"/>
    <lineage>
        <taxon>Eukaryota</taxon>
        <taxon>Metazoa</taxon>
        <taxon>Ecdysozoa</taxon>
        <taxon>Arthropoda</taxon>
        <taxon>Hexapoda</taxon>
        <taxon>Insecta</taxon>
        <taxon>Pterygota</taxon>
        <taxon>Neoptera</taxon>
        <taxon>Endopterygota</taxon>
        <taxon>Lepidoptera</taxon>
        <taxon>Glossata</taxon>
        <taxon>Ditrysia</taxon>
        <taxon>Papilionoidea</taxon>
        <taxon>Pieridae</taxon>
        <taxon>Pierinae</taxon>
        <taxon>Pieris</taxon>
    </lineage>
</organism>
<feature type="signal peptide" evidence="2">
    <location>
        <begin position="1"/>
        <end position="16"/>
    </location>
</feature>
<accession>A0A9P0T054</accession>
<gene>
    <name evidence="3" type="ORF">PIBRA_LOCUS2026</name>
</gene>
<feature type="transmembrane region" description="Helical" evidence="1">
    <location>
        <begin position="159"/>
        <end position="180"/>
    </location>
</feature>
<evidence type="ECO:0000256" key="1">
    <source>
        <dbReference type="SAM" id="Phobius"/>
    </source>
</evidence>
<reference evidence="3" key="1">
    <citation type="submission" date="2022-05" db="EMBL/GenBank/DDBJ databases">
        <authorList>
            <person name="Okamura Y."/>
        </authorList>
    </citation>
    <scope>NUCLEOTIDE SEQUENCE</scope>
</reference>
<name>A0A9P0T054_PIEBR</name>
<feature type="chain" id="PRO_5040350918" evidence="2">
    <location>
        <begin position="17"/>
        <end position="385"/>
    </location>
</feature>
<keyword evidence="1" id="KW-0812">Transmembrane</keyword>
<dbReference type="EMBL" id="CALOZG010000002">
    <property type="protein sequence ID" value="CAH3984205.1"/>
    <property type="molecule type" value="Genomic_DNA"/>
</dbReference>
<keyword evidence="2" id="KW-0732">Signal</keyword>
<sequence length="385" mass="42973">MNTVLLLSVLVASALSAEIPREPQYPPLKAESHPVFKKHSDEHHPVYRDENTEVKEREDVLRGMVPIAKHDMLADAPAPIADSSDNMPATGFINPGEVAYPDIPYAPGYGYGNAYANAYDLYGNSLSDYFMEPDTSSMGLLWSQVPNSRTLVSYVGRTIHWVFSSIFVIMLGSLLTIGVCSYTNLCSITFNGVGPIHEEMRSLITPERLEKISTAADFVKTAINKYQTIQKMQAIVLMSLMSTFVQGLRADNSNNVMEYDEPAFQVLPVPLPYNEYKPTRREEHIQKKDLLEPVANDLSIVPVISNVLRLFKDGINFLLSNIPIVLFGTVAAFGACALTPTCNTRILNMLPTADDLQNIYRNPERLTRAAEFVETAIRRFQAYNI</sequence>
<keyword evidence="1" id="KW-0472">Membrane</keyword>
<evidence type="ECO:0000256" key="2">
    <source>
        <dbReference type="SAM" id="SignalP"/>
    </source>
</evidence>
<evidence type="ECO:0000313" key="3">
    <source>
        <dbReference type="EMBL" id="CAH3984205.1"/>
    </source>
</evidence>
<feature type="transmembrane region" description="Helical" evidence="1">
    <location>
        <begin position="318"/>
        <end position="340"/>
    </location>
</feature>
<dbReference type="Proteomes" id="UP001152562">
    <property type="component" value="Unassembled WGS sequence"/>
</dbReference>
<dbReference type="AlphaFoldDB" id="A0A9P0T054"/>
<keyword evidence="1" id="KW-1133">Transmembrane helix</keyword>
<proteinExistence type="predicted"/>
<evidence type="ECO:0000313" key="4">
    <source>
        <dbReference type="Proteomes" id="UP001152562"/>
    </source>
</evidence>
<comment type="caution">
    <text evidence="3">The sequence shown here is derived from an EMBL/GenBank/DDBJ whole genome shotgun (WGS) entry which is preliminary data.</text>
</comment>